<keyword evidence="2 9" id="KW-0813">Transport</keyword>
<evidence type="ECO:0000256" key="2">
    <source>
        <dbReference type="ARBA" id="ARBA00022448"/>
    </source>
</evidence>
<evidence type="ECO:0000256" key="1">
    <source>
        <dbReference type="ARBA" id="ARBA00004429"/>
    </source>
</evidence>
<keyword evidence="5 9" id="KW-0812">Transmembrane</keyword>
<feature type="transmembrane region" description="Helical" evidence="9">
    <location>
        <begin position="53"/>
        <end position="70"/>
    </location>
</feature>
<evidence type="ECO:0000256" key="3">
    <source>
        <dbReference type="ARBA" id="ARBA00022475"/>
    </source>
</evidence>
<dbReference type="OrthoDB" id="9795655at2"/>
<dbReference type="PANTHER" id="PTHR35011:SF4">
    <property type="entry name" value="SLL1102 PROTEIN"/>
    <property type="match status" value="1"/>
</dbReference>
<dbReference type="GO" id="GO:0005886">
    <property type="term" value="C:plasma membrane"/>
    <property type="evidence" value="ECO:0007669"/>
    <property type="project" value="UniProtKB-SubCell"/>
</dbReference>
<dbReference type="GO" id="GO:0022857">
    <property type="term" value="F:transmembrane transporter activity"/>
    <property type="evidence" value="ECO:0007669"/>
    <property type="project" value="UniProtKB-UniRule"/>
</dbReference>
<feature type="transmembrane region" description="Helical" evidence="9">
    <location>
        <begin position="156"/>
        <end position="174"/>
    </location>
</feature>
<feature type="transmembrane region" description="Helical" evidence="9">
    <location>
        <begin position="21"/>
        <end position="41"/>
    </location>
</feature>
<keyword evidence="12" id="KW-1185">Reference proteome</keyword>
<keyword evidence="6 9" id="KW-1133">Transmembrane helix</keyword>
<evidence type="ECO:0000256" key="9">
    <source>
        <dbReference type="RuleBase" id="RU369079"/>
    </source>
</evidence>
<dbReference type="EMBL" id="PEOG01000006">
    <property type="protein sequence ID" value="PIM54942.1"/>
    <property type="molecule type" value="Genomic_DNA"/>
</dbReference>
<dbReference type="InterPro" id="IPR007387">
    <property type="entry name" value="TRAP_DctQ"/>
</dbReference>
<accession>A0A2G9CF37</accession>
<dbReference type="InterPro" id="IPR055348">
    <property type="entry name" value="DctQ"/>
</dbReference>
<gene>
    <name evidence="11" type="ORF">CS062_01710</name>
</gene>
<name>A0A2G9CF37_9BURK</name>
<evidence type="ECO:0000256" key="6">
    <source>
        <dbReference type="ARBA" id="ARBA00022989"/>
    </source>
</evidence>
<organism evidence="11 12">
    <name type="scientific">Roseateles chitinivorans</name>
    <dbReference type="NCBI Taxonomy" id="2917965"/>
    <lineage>
        <taxon>Bacteria</taxon>
        <taxon>Pseudomonadati</taxon>
        <taxon>Pseudomonadota</taxon>
        <taxon>Betaproteobacteria</taxon>
        <taxon>Burkholderiales</taxon>
        <taxon>Sphaerotilaceae</taxon>
        <taxon>Roseateles</taxon>
    </lineage>
</organism>
<dbReference type="PANTHER" id="PTHR35011">
    <property type="entry name" value="2,3-DIKETO-L-GULONATE TRAP TRANSPORTER SMALL PERMEASE PROTEIN YIAM"/>
    <property type="match status" value="1"/>
</dbReference>
<keyword evidence="11" id="KW-0762">Sugar transport</keyword>
<comment type="caution">
    <text evidence="11">The sequence shown here is derived from an EMBL/GenBank/DDBJ whole genome shotgun (WGS) entry which is preliminary data.</text>
</comment>
<evidence type="ECO:0000256" key="5">
    <source>
        <dbReference type="ARBA" id="ARBA00022692"/>
    </source>
</evidence>
<dbReference type="Pfam" id="PF04290">
    <property type="entry name" value="DctQ"/>
    <property type="match status" value="1"/>
</dbReference>
<evidence type="ECO:0000256" key="7">
    <source>
        <dbReference type="ARBA" id="ARBA00023136"/>
    </source>
</evidence>
<evidence type="ECO:0000256" key="8">
    <source>
        <dbReference type="ARBA" id="ARBA00038436"/>
    </source>
</evidence>
<dbReference type="Proteomes" id="UP000231501">
    <property type="component" value="Unassembled WGS sequence"/>
</dbReference>
<comment type="subunit">
    <text evidence="9">The complex comprises the extracytoplasmic solute receptor protein and the two transmembrane proteins.</text>
</comment>
<feature type="transmembrane region" description="Helical" evidence="9">
    <location>
        <begin position="91"/>
        <end position="114"/>
    </location>
</feature>
<feature type="domain" description="Tripartite ATP-independent periplasmic transporters DctQ component" evidence="10">
    <location>
        <begin position="30"/>
        <end position="183"/>
    </location>
</feature>
<proteinExistence type="inferred from homology"/>
<evidence type="ECO:0000259" key="10">
    <source>
        <dbReference type="Pfam" id="PF04290"/>
    </source>
</evidence>
<evidence type="ECO:0000313" key="12">
    <source>
        <dbReference type="Proteomes" id="UP000231501"/>
    </source>
</evidence>
<reference evidence="11 12" key="1">
    <citation type="submission" date="2017-11" db="EMBL/GenBank/DDBJ databases">
        <title>Draft genome sequence of Mitsuaria sp. HWN-4.</title>
        <authorList>
            <person name="Gundlapally S.R."/>
        </authorList>
    </citation>
    <scope>NUCLEOTIDE SEQUENCE [LARGE SCALE GENOMIC DNA]</scope>
    <source>
        <strain evidence="11 12">HWN-4</strain>
    </source>
</reference>
<evidence type="ECO:0000313" key="11">
    <source>
        <dbReference type="EMBL" id="PIM54942.1"/>
    </source>
</evidence>
<protein>
    <recommendedName>
        <fullName evidence="9">TRAP transporter small permease protein</fullName>
    </recommendedName>
</protein>
<dbReference type="RefSeq" id="WP_099859744.1">
    <property type="nucleotide sequence ID" value="NZ_PEOG01000006.1"/>
</dbReference>
<keyword evidence="4 9" id="KW-0997">Cell inner membrane</keyword>
<dbReference type="AlphaFoldDB" id="A0A2G9CF37"/>
<evidence type="ECO:0000256" key="4">
    <source>
        <dbReference type="ARBA" id="ARBA00022519"/>
    </source>
</evidence>
<keyword evidence="3" id="KW-1003">Cell membrane</keyword>
<comment type="subcellular location">
    <subcellularLocation>
        <location evidence="1 9">Cell inner membrane</location>
        <topology evidence="1 9">Multi-pass membrane protein</topology>
    </subcellularLocation>
</comment>
<keyword evidence="7 9" id="KW-0472">Membrane</keyword>
<sequence>MNALLAFAKGIDWLTDRFGTLAAWAVLLSCLISAANAVIRYGLDISSNAFLEIQWYLFAVCVMGGAAQVLRLNEHVRVDILYARWRGHGKVYIDLFGLLVFLIPVMAYAGWLSWDFFLGKLMTGMRPDDTIASLGLGGYLHKLFTSGEVSGNAGGLIRWPAALTLPVGFGLVFLQGLSEVIKRLGYLAHLVEMDTHYERPLQ</sequence>
<comment type="similarity">
    <text evidence="8 9">Belongs to the TRAP transporter small permease family.</text>
</comment>
<comment type="function">
    <text evidence="9">Part of the tripartite ATP-independent periplasmic (TRAP) transport system.</text>
</comment>